<dbReference type="STRING" id="240427.AYR62_02405"/>
<dbReference type="EMBL" id="CP014924">
    <property type="protein sequence ID" value="ANZ65769.1"/>
    <property type="molecule type" value="Genomic_DNA"/>
</dbReference>
<evidence type="ECO:0000256" key="2">
    <source>
        <dbReference type="ARBA" id="ARBA00022679"/>
    </source>
</evidence>
<evidence type="ECO:0000259" key="7">
    <source>
        <dbReference type="PROSITE" id="PS52029"/>
    </source>
</evidence>
<feature type="active site" description="Proton donor/acceptor" evidence="6">
    <location>
        <position position="415"/>
    </location>
</feature>
<dbReference type="GO" id="GO:0018104">
    <property type="term" value="P:peptidoglycan-protein cross-linking"/>
    <property type="evidence" value="ECO:0007669"/>
    <property type="project" value="TreeGrafter"/>
</dbReference>
<dbReference type="CDD" id="cd16913">
    <property type="entry name" value="YkuD_like"/>
    <property type="match status" value="1"/>
</dbReference>
<dbReference type="PANTHER" id="PTHR30582:SF33">
    <property type="entry name" value="EXPORTED PROTEIN"/>
    <property type="match status" value="1"/>
</dbReference>
<dbReference type="UniPathway" id="UPA00219"/>
<dbReference type="Gene3D" id="3.10.20.800">
    <property type="match status" value="1"/>
</dbReference>
<keyword evidence="4 6" id="KW-0573">Peptidoglycan synthesis</keyword>
<dbReference type="InterPro" id="IPR050979">
    <property type="entry name" value="LD-transpeptidase"/>
</dbReference>
<dbReference type="PANTHER" id="PTHR30582">
    <property type="entry name" value="L,D-TRANSPEPTIDASE"/>
    <property type="match status" value="1"/>
</dbReference>
<dbReference type="SUPFAM" id="SSF143985">
    <property type="entry name" value="L,D-transpeptidase pre-catalytic domain-like"/>
    <property type="match status" value="1"/>
</dbReference>
<dbReference type="SUPFAM" id="SSF141523">
    <property type="entry name" value="L,D-transpeptidase catalytic domain-like"/>
    <property type="match status" value="1"/>
</dbReference>
<dbReference type="OrthoDB" id="3176960at2"/>
<dbReference type="GO" id="GO:0071972">
    <property type="term" value="F:peptidoglycan L,D-transpeptidase activity"/>
    <property type="evidence" value="ECO:0007669"/>
    <property type="project" value="TreeGrafter"/>
</dbReference>
<sequence length="460" mass="50503">MKHTKRWLLTGVAVIAIVGLGYVARASHYKTHFLNDTQIDGINVGGQTAAEAAQSVNTKLRHQRYTVVDKTQTLTQFSAHQLGIKPYTTAQVRRLIDKQNAYTWPAHMTTAAASTHQLGQKAIDRTDLNKVSTQIVSLADNANRTPTRNAKLVYKNQAFVIQKEVYGSQVSRTSVNQAITSAVSHHQSQIDLKAAYVKPTVLASSRSLKNAKKTAIKLSKNKITYTLANKKNTLPEARIASFLTTANGHVSVNQKSVEAYLIKLSYTYGTVHQTRHFKTHSGTYVNVPAGLYGWSIKVTAETPKLSKLILAGKPVTRTPIIQGTGYHKNGQDFGSTYVEVSKASQHMWVHKNGRVIISTDVVTGKPPKGTTPSGVYVVWSKQRHATLRGLNDDGSKYASPVSYWMPVDDTGVGIHDSPWQPRYGGSWYVSHGSHGCVNTPPSVMAQVYANVPLKTPVVIY</sequence>
<keyword evidence="3 6" id="KW-0133">Cell shape</keyword>
<dbReference type="RefSeq" id="WP_065900882.1">
    <property type="nucleotide sequence ID" value="NZ_CP014912.1"/>
</dbReference>
<evidence type="ECO:0000313" key="9">
    <source>
        <dbReference type="Proteomes" id="UP000093267"/>
    </source>
</evidence>
<dbReference type="Pfam" id="PF03734">
    <property type="entry name" value="YkuD"/>
    <property type="match status" value="1"/>
</dbReference>
<evidence type="ECO:0000256" key="5">
    <source>
        <dbReference type="ARBA" id="ARBA00023316"/>
    </source>
</evidence>
<dbReference type="Gene3D" id="2.40.440.10">
    <property type="entry name" value="L,D-transpeptidase catalytic domain-like"/>
    <property type="match status" value="1"/>
</dbReference>
<evidence type="ECO:0000256" key="3">
    <source>
        <dbReference type="ARBA" id="ARBA00022960"/>
    </source>
</evidence>
<dbReference type="InterPro" id="IPR038054">
    <property type="entry name" value="LD_TPept-like_central_sf"/>
</dbReference>
<feature type="domain" description="L,D-TPase catalytic" evidence="7">
    <location>
        <begin position="336"/>
        <end position="460"/>
    </location>
</feature>
<evidence type="ECO:0000313" key="8">
    <source>
        <dbReference type="EMBL" id="ANZ65769.1"/>
    </source>
</evidence>
<dbReference type="Proteomes" id="UP000093267">
    <property type="component" value="Chromosome"/>
</dbReference>
<dbReference type="KEGG" id="lpd:AYR62_02405"/>
<dbReference type="InterPro" id="IPR005490">
    <property type="entry name" value="LD_TPept_cat_dom"/>
</dbReference>
<evidence type="ECO:0000256" key="4">
    <source>
        <dbReference type="ARBA" id="ARBA00022984"/>
    </source>
</evidence>
<dbReference type="GO" id="GO:0071555">
    <property type="term" value="P:cell wall organization"/>
    <property type="evidence" value="ECO:0007669"/>
    <property type="project" value="UniProtKB-UniRule"/>
</dbReference>
<evidence type="ECO:0000256" key="6">
    <source>
        <dbReference type="PROSITE-ProRule" id="PRU01373"/>
    </source>
</evidence>
<name>A0A1B2IUR4_9LACO</name>
<feature type="active site" description="Nucleophile" evidence="6">
    <location>
        <position position="436"/>
    </location>
</feature>
<dbReference type="PROSITE" id="PS52029">
    <property type="entry name" value="LD_TPASE"/>
    <property type="match status" value="1"/>
</dbReference>
<proteinExistence type="predicted"/>
<comment type="pathway">
    <text evidence="1 6">Cell wall biogenesis; peptidoglycan biosynthesis.</text>
</comment>
<dbReference type="GO" id="GO:0016740">
    <property type="term" value="F:transferase activity"/>
    <property type="evidence" value="ECO:0007669"/>
    <property type="project" value="UniProtKB-KW"/>
</dbReference>
<dbReference type="GO" id="GO:0008360">
    <property type="term" value="P:regulation of cell shape"/>
    <property type="evidence" value="ECO:0007669"/>
    <property type="project" value="UniProtKB-UniRule"/>
</dbReference>
<keyword evidence="5 6" id="KW-0961">Cell wall biogenesis/degradation</keyword>
<evidence type="ECO:0000256" key="1">
    <source>
        <dbReference type="ARBA" id="ARBA00004752"/>
    </source>
</evidence>
<protein>
    <recommendedName>
        <fullName evidence="7">L,D-TPase catalytic domain-containing protein</fullName>
    </recommendedName>
</protein>
<reference evidence="8 9" key="1">
    <citation type="submission" date="2016-03" db="EMBL/GenBank/DDBJ databases">
        <title>Pediococcus and Lactobacillus from brewery environment - whole genome sequencing and assembly.</title>
        <authorList>
            <person name="Behr J."/>
            <person name="Geissler A.J."/>
            <person name="Vogel R.F."/>
        </authorList>
    </citation>
    <scope>NUCLEOTIDE SEQUENCE [LARGE SCALE GENOMIC DNA]</scope>
    <source>
        <strain evidence="8 9">TMW 1.1995</strain>
    </source>
</reference>
<accession>A0A1B2IUR4</accession>
<dbReference type="AlphaFoldDB" id="A0A1B2IUR4"/>
<gene>
    <name evidence="8" type="ORF">AYR63_00525</name>
</gene>
<dbReference type="InterPro" id="IPR038063">
    <property type="entry name" value="Transpep_catalytic_dom"/>
</dbReference>
<keyword evidence="2" id="KW-0808">Transferase</keyword>
<organism evidence="8 9">
    <name type="scientific">Secundilactobacillus paracollinoides</name>
    <dbReference type="NCBI Taxonomy" id="240427"/>
    <lineage>
        <taxon>Bacteria</taxon>
        <taxon>Bacillati</taxon>
        <taxon>Bacillota</taxon>
        <taxon>Bacilli</taxon>
        <taxon>Lactobacillales</taxon>
        <taxon>Lactobacillaceae</taxon>
        <taxon>Secundilactobacillus</taxon>
    </lineage>
</organism>
<dbReference type="GO" id="GO:0005576">
    <property type="term" value="C:extracellular region"/>
    <property type="evidence" value="ECO:0007669"/>
    <property type="project" value="TreeGrafter"/>
</dbReference>
<keyword evidence="9" id="KW-1185">Reference proteome</keyword>